<reference evidence="1 2" key="1">
    <citation type="submission" date="2018-05" db="EMBL/GenBank/DDBJ databases">
        <title>Complete genome sequence of sponge-derived Streptomyces sp. HNM0039.</title>
        <authorList>
            <person name="Huang X."/>
            <person name="Zhou S."/>
        </authorList>
    </citation>
    <scope>NUCLEOTIDE SEQUENCE [LARGE SCALE GENOMIC DNA]</scope>
    <source>
        <strain evidence="1 2">HNM0039</strain>
    </source>
</reference>
<dbReference type="AlphaFoldDB" id="A0A2S1T2E1"/>
<dbReference type="InterPro" id="IPR046115">
    <property type="entry name" value="DUF6052"/>
</dbReference>
<evidence type="ECO:0000313" key="1">
    <source>
        <dbReference type="EMBL" id="AWI32798.1"/>
    </source>
</evidence>
<protein>
    <submittedName>
        <fullName evidence="1">Uncharacterized protein</fullName>
    </submittedName>
</protein>
<sequence length="71" mass="7548">MTNDTSLTPEQEGRLLESYRTLTDLARTCRTPAVLAALRGALAELRVALDGSGVELEDYYSHAPAAGARAA</sequence>
<accession>A0A2S1T2E1</accession>
<gene>
    <name evidence="1" type="ORF">DDW44_31300</name>
</gene>
<organism evidence="1 2">
    <name type="scientific">Streptomyces tirandamycinicus</name>
    <dbReference type="NCBI Taxonomy" id="2174846"/>
    <lineage>
        <taxon>Bacteria</taxon>
        <taxon>Bacillati</taxon>
        <taxon>Actinomycetota</taxon>
        <taxon>Actinomycetes</taxon>
        <taxon>Kitasatosporales</taxon>
        <taxon>Streptomycetaceae</taxon>
        <taxon>Streptomyces</taxon>
    </lineage>
</organism>
<dbReference type="KEGG" id="stir:DDW44_31300"/>
<dbReference type="EMBL" id="CP029188">
    <property type="protein sequence ID" value="AWI32798.1"/>
    <property type="molecule type" value="Genomic_DNA"/>
</dbReference>
<proteinExistence type="predicted"/>
<dbReference type="Pfam" id="PF19522">
    <property type="entry name" value="DUF6052"/>
    <property type="match status" value="1"/>
</dbReference>
<dbReference type="Proteomes" id="UP000244900">
    <property type="component" value="Chromosome"/>
</dbReference>
<name>A0A2S1T2E1_9ACTN</name>
<evidence type="ECO:0000313" key="2">
    <source>
        <dbReference type="Proteomes" id="UP000244900"/>
    </source>
</evidence>
<dbReference type="RefSeq" id="WP_027734751.1">
    <property type="nucleotide sequence ID" value="NZ_CP029188.1"/>
</dbReference>
<keyword evidence="2" id="KW-1185">Reference proteome</keyword>
<dbReference type="OrthoDB" id="4323218at2"/>